<feature type="transmembrane region" description="Helical" evidence="1">
    <location>
        <begin position="181"/>
        <end position="203"/>
    </location>
</feature>
<keyword evidence="1" id="KW-0812">Transmembrane</keyword>
<proteinExistence type="predicted"/>
<dbReference type="RefSeq" id="WP_002563201.1">
    <property type="nucleotide sequence ID" value="NZ_CALJSN010000004.1"/>
</dbReference>
<gene>
    <name evidence="2" type="ORF">SAMN04489746_0699</name>
</gene>
<comment type="caution">
    <text evidence="2">The sequence shown here is derived from an EMBL/GenBank/DDBJ whole genome shotgun (WGS) entry which is preliminary data.</text>
</comment>
<dbReference type="AlphaFoldDB" id="A0AB38A642"/>
<sequence length="238" mass="24337">MVILGALVNGIAAVVGGVLGVAVGTKLKQDLGDFLMVGMGLCIVLTGVQGMAAGGSVLQVTLAITLGGIIGHLLNLDGIIHHFGDRIQGRMQAFTEGNPVFANISAGFVNATLVICIGSMAIVGSLQSGLTLNHATLFAKSLMDMVITMLMATTMGAGVILSGIVVFVYEALLSLAANVIAPYLTQAVITQMLATGSLLLFAVGLNLAKITDIKVANFLPACFLPIVLVPILMACGLM</sequence>
<evidence type="ECO:0000313" key="3">
    <source>
        <dbReference type="Proteomes" id="UP000183687"/>
    </source>
</evidence>
<dbReference type="PANTHER" id="PTHR36111:SF2">
    <property type="entry name" value="INNER MEMBRANE PROTEIN"/>
    <property type="match status" value="1"/>
</dbReference>
<dbReference type="Proteomes" id="UP000183687">
    <property type="component" value="Unassembled WGS sequence"/>
</dbReference>
<keyword evidence="1" id="KW-0472">Membrane</keyword>
<evidence type="ECO:0008006" key="4">
    <source>
        <dbReference type="Google" id="ProtNLM"/>
    </source>
</evidence>
<feature type="transmembrane region" description="Helical" evidence="1">
    <location>
        <begin position="100"/>
        <end position="126"/>
    </location>
</feature>
<reference evidence="2 3" key="1">
    <citation type="submission" date="2016-10" db="EMBL/GenBank/DDBJ databases">
        <authorList>
            <person name="Varghese N."/>
            <person name="Submissions S."/>
        </authorList>
    </citation>
    <scope>NUCLEOTIDE SEQUENCE [LARGE SCALE GENOMIC DNA]</scope>
    <source>
        <strain evidence="2 3">DSM 20586</strain>
    </source>
</reference>
<evidence type="ECO:0000313" key="2">
    <source>
        <dbReference type="EMBL" id="SEB59832.1"/>
    </source>
</evidence>
<feature type="transmembrane region" description="Helical" evidence="1">
    <location>
        <begin position="146"/>
        <end position="169"/>
    </location>
</feature>
<protein>
    <recommendedName>
        <fullName evidence="4">DUF554 domain-containing protein</fullName>
    </recommendedName>
</protein>
<feature type="transmembrane region" description="Helical" evidence="1">
    <location>
        <begin position="215"/>
        <end position="237"/>
    </location>
</feature>
<evidence type="ECO:0000256" key="1">
    <source>
        <dbReference type="SAM" id="Phobius"/>
    </source>
</evidence>
<dbReference type="EMBL" id="FNSH01000001">
    <property type="protein sequence ID" value="SEB59832.1"/>
    <property type="molecule type" value="Genomic_DNA"/>
</dbReference>
<keyword evidence="1" id="KW-1133">Transmembrane helix</keyword>
<dbReference type="InterPro" id="IPR007563">
    <property type="entry name" value="DUF554"/>
</dbReference>
<accession>A0AB38A642</accession>
<feature type="transmembrane region" description="Helical" evidence="1">
    <location>
        <begin position="31"/>
        <end position="52"/>
    </location>
</feature>
<feature type="transmembrane region" description="Helical" evidence="1">
    <location>
        <begin position="58"/>
        <end position="80"/>
    </location>
</feature>
<feature type="transmembrane region" description="Helical" evidence="1">
    <location>
        <begin position="6"/>
        <end position="24"/>
    </location>
</feature>
<dbReference type="Pfam" id="PF04474">
    <property type="entry name" value="DUF554"/>
    <property type="match status" value="1"/>
</dbReference>
<organism evidence="2 3">
    <name type="scientific">Atopobium minutum</name>
    <dbReference type="NCBI Taxonomy" id="1381"/>
    <lineage>
        <taxon>Bacteria</taxon>
        <taxon>Bacillati</taxon>
        <taxon>Actinomycetota</taxon>
        <taxon>Coriobacteriia</taxon>
        <taxon>Coriobacteriales</taxon>
        <taxon>Atopobiaceae</taxon>
        <taxon>Atopobium</taxon>
    </lineage>
</organism>
<name>A0AB38A642_9ACTN</name>
<dbReference type="PANTHER" id="PTHR36111">
    <property type="entry name" value="INNER MEMBRANE PROTEIN-RELATED"/>
    <property type="match status" value="1"/>
</dbReference>